<accession>A0A242N8M1</accession>
<evidence type="ECO:0000313" key="2">
    <source>
        <dbReference type="Proteomes" id="UP000194546"/>
    </source>
</evidence>
<sequence>MLSHLREMVHDVDLLRQDAARSAPVGRFLPVSIKGFVTDANADHCVT</sequence>
<dbReference type="AlphaFoldDB" id="A0A242N8M1"/>
<gene>
    <name evidence="1" type="ORF">PAMC26510_04460</name>
</gene>
<proteinExistence type="predicted"/>
<protein>
    <submittedName>
        <fullName evidence="1">Uncharacterized protein</fullName>
    </submittedName>
</protein>
<name>A0A242N8M1_CABSO</name>
<evidence type="ECO:0000313" key="1">
    <source>
        <dbReference type="EMBL" id="OTP80030.1"/>
    </source>
</evidence>
<dbReference type="Proteomes" id="UP000194546">
    <property type="component" value="Unassembled WGS sequence"/>
</dbReference>
<organism evidence="1 2">
    <name type="scientific">Caballeronia sordidicola</name>
    <name type="common">Burkholderia sordidicola</name>
    <dbReference type="NCBI Taxonomy" id="196367"/>
    <lineage>
        <taxon>Bacteria</taxon>
        <taxon>Pseudomonadati</taxon>
        <taxon>Pseudomonadota</taxon>
        <taxon>Betaproteobacteria</taxon>
        <taxon>Burkholderiales</taxon>
        <taxon>Burkholderiaceae</taxon>
        <taxon>Caballeronia</taxon>
    </lineage>
</organism>
<dbReference type="EMBL" id="NBTY01000017">
    <property type="protein sequence ID" value="OTP80030.1"/>
    <property type="molecule type" value="Genomic_DNA"/>
</dbReference>
<comment type="caution">
    <text evidence="1">The sequence shown here is derived from an EMBL/GenBank/DDBJ whole genome shotgun (WGS) entry which is preliminary data.</text>
</comment>
<reference evidence="1 2" key="1">
    <citation type="submission" date="2017-03" db="EMBL/GenBank/DDBJ databases">
        <title>Genome analysis of strain PAMC 26510.</title>
        <authorList>
            <person name="Oh H.-M."/>
            <person name="Yang J.-A."/>
        </authorList>
    </citation>
    <scope>NUCLEOTIDE SEQUENCE [LARGE SCALE GENOMIC DNA]</scope>
    <source>
        <strain evidence="1 2">PAMC 26510</strain>
    </source>
</reference>